<dbReference type="Pfam" id="PF01757">
    <property type="entry name" value="Acyl_transf_3"/>
    <property type="match status" value="1"/>
</dbReference>
<sequence>MNAKLEKANVFDFLRLFAAFSVLIQHSVGHLGVNFLWLQPGGSIWFYDGVPLFFVLSGMLVYYSYERHVKDSKPLKFYVTNRFLRVAPAIYTYAIITTIVLLIIGVISLKTLITVKFLAWFSGNFLLTPIAYPNIFKSFGTGVVNGSLWTIPQEFSFYLFVPIIFMIERKFGFKKMFIFLIAISILGIVLLQALNTTLGESNMITFLYIHSFLPYMIYFSMGIFWLKCWSKVKSNGFMALLSILVYFGIRNLTVLDHVLGPYLKLLWIIPLSYSVIWFGYNGPSILHKMVKKTGDLSFGVYIWHMVIINLFMYYNVTKTLAGWPSTLIHVLVIISTFVLAALSWRFIERPVLKFKPYTSRAGMEDESKRTENLIVANEYIN</sequence>
<dbReference type="GO" id="GO:0000271">
    <property type="term" value="P:polysaccharide biosynthetic process"/>
    <property type="evidence" value="ECO:0007669"/>
    <property type="project" value="TreeGrafter"/>
</dbReference>
<evidence type="ECO:0000256" key="3">
    <source>
        <dbReference type="SAM" id="Phobius"/>
    </source>
</evidence>
<dbReference type="Proteomes" id="UP001139347">
    <property type="component" value="Unassembled WGS sequence"/>
</dbReference>
<proteinExistence type="inferred from homology"/>
<name>A0A9X1WMS8_9BACL</name>
<feature type="transmembrane region" description="Helical" evidence="3">
    <location>
        <begin position="298"/>
        <end position="316"/>
    </location>
</feature>
<reference evidence="5" key="1">
    <citation type="submission" date="2022-04" db="EMBL/GenBank/DDBJ databases">
        <title>Paenibacillus mangrovi sp. nov., a novel endophytic bacterium isolated from bark of Kandelia candel.</title>
        <authorList>
            <person name="Tuo L."/>
        </authorList>
    </citation>
    <scope>NUCLEOTIDE SEQUENCE</scope>
    <source>
        <strain evidence="5">KQZ6P-2</strain>
    </source>
</reference>
<dbReference type="InterPro" id="IPR002656">
    <property type="entry name" value="Acyl_transf_3_dom"/>
</dbReference>
<dbReference type="RefSeq" id="WP_244718677.1">
    <property type="nucleotide sequence ID" value="NZ_JALIRP010000001.1"/>
</dbReference>
<comment type="subcellular location">
    <subcellularLocation>
        <location evidence="1">Membrane</location>
    </subcellularLocation>
</comment>
<keyword evidence="3" id="KW-1133">Transmembrane helix</keyword>
<feature type="transmembrane region" description="Helical" evidence="3">
    <location>
        <begin position="238"/>
        <end position="259"/>
    </location>
</feature>
<dbReference type="PANTHER" id="PTHR23028:SF53">
    <property type="entry name" value="ACYL_TRANSF_3 DOMAIN-CONTAINING PROTEIN"/>
    <property type="match status" value="1"/>
</dbReference>
<feature type="transmembrane region" description="Helical" evidence="3">
    <location>
        <begin position="86"/>
        <end position="107"/>
    </location>
</feature>
<keyword evidence="5" id="KW-0808">Transferase</keyword>
<dbReference type="GO" id="GO:0016020">
    <property type="term" value="C:membrane"/>
    <property type="evidence" value="ECO:0007669"/>
    <property type="project" value="TreeGrafter"/>
</dbReference>
<feature type="transmembrane region" description="Helical" evidence="3">
    <location>
        <begin position="176"/>
        <end position="194"/>
    </location>
</feature>
<feature type="transmembrane region" description="Helical" evidence="3">
    <location>
        <begin position="44"/>
        <end position="65"/>
    </location>
</feature>
<dbReference type="GO" id="GO:0016747">
    <property type="term" value="F:acyltransferase activity, transferring groups other than amino-acyl groups"/>
    <property type="evidence" value="ECO:0007669"/>
    <property type="project" value="InterPro"/>
</dbReference>
<feature type="transmembrane region" description="Helical" evidence="3">
    <location>
        <begin position="265"/>
        <end position="286"/>
    </location>
</feature>
<evidence type="ECO:0000259" key="4">
    <source>
        <dbReference type="Pfam" id="PF01757"/>
    </source>
</evidence>
<feature type="transmembrane region" description="Helical" evidence="3">
    <location>
        <begin position="328"/>
        <end position="347"/>
    </location>
</feature>
<protein>
    <submittedName>
        <fullName evidence="5">Acyltransferase</fullName>
    </submittedName>
</protein>
<evidence type="ECO:0000256" key="2">
    <source>
        <dbReference type="ARBA" id="ARBA00007400"/>
    </source>
</evidence>
<keyword evidence="3" id="KW-0472">Membrane</keyword>
<keyword evidence="6" id="KW-1185">Reference proteome</keyword>
<dbReference type="EMBL" id="JALIRP010000001">
    <property type="protein sequence ID" value="MCJ8010483.1"/>
    <property type="molecule type" value="Genomic_DNA"/>
</dbReference>
<evidence type="ECO:0000256" key="1">
    <source>
        <dbReference type="ARBA" id="ARBA00004370"/>
    </source>
</evidence>
<feature type="transmembrane region" description="Helical" evidence="3">
    <location>
        <begin position="206"/>
        <end position="226"/>
    </location>
</feature>
<keyword evidence="3" id="KW-0812">Transmembrane</keyword>
<comment type="caution">
    <text evidence="5">The sequence shown here is derived from an EMBL/GenBank/DDBJ whole genome shotgun (WGS) entry which is preliminary data.</text>
</comment>
<evidence type="ECO:0000313" key="6">
    <source>
        <dbReference type="Proteomes" id="UP001139347"/>
    </source>
</evidence>
<feature type="transmembrane region" description="Helical" evidence="3">
    <location>
        <begin position="12"/>
        <end position="38"/>
    </location>
</feature>
<dbReference type="InterPro" id="IPR050879">
    <property type="entry name" value="Acyltransferase_3"/>
</dbReference>
<keyword evidence="5" id="KW-0012">Acyltransferase</keyword>
<organism evidence="5 6">
    <name type="scientific">Paenibacillus mangrovi</name>
    <dbReference type="NCBI Taxonomy" id="2931978"/>
    <lineage>
        <taxon>Bacteria</taxon>
        <taxon>Bacillati</taxon>
        <taxon>Bacillota</taxon>
        <taxon>Bacilli</taxon>
        <taxon>Bacillales</taxon>
        <taxon>Paenibacillaceae</taxon>
        <taxon>Paenibacillus</taxon>
    </lineage>
</organism>
<gene>
    <name evidence="5" type="ORF">MUG84_01850</name>
</gene>
<dbReference type="PANTHER" id="PTHR23028">
    <property type="entry name" value="ACETYLTRANSFERASE"/>
    <property type="match status" value="1"/>
</dbReference>
<comment type="similarity">
    <text evidence="2">Belongs to the acyltransferase 3 family.</text>
</comment>
<accession>A0A9X1WMS8</accession>
<feature type="domain" description="Acyltransferase 3" evidence="4">
    <location>
        <begin position="11"/>
        <end position="344"/>
    </location>
</feature>
<dbReference type="AlphaFoldDB" id="A0A9X1WMS8"/>
<evidence type="ECO:0000313" key="5">
    <source>
        <dbReference type="EMBL" id="MCJ8010483.1"/>
    </source>
</evidence>